<comment type="subcellular location">
    <subcellularLocation>
        <location evidence="1">Cytoplasm</location>
        <location evidence="1">Cytoskeleton</location>
        <location evidence="1">Flagellum axoneme</location>
    </subcellularLocation>
    <subcellularLocation>
        <location evidence="9">Dynein axonemal particle</location>
    </subcellularLocation>
</comment>
<dbReference type="PANTHER" id="PTHR12442">
    <property type="entry name" value="DYNEIN INTERMEDIATE CHAIN"/>
    <property type="match status" value="1"/>
</dbReference>
<keyword evidence="6" id="KW-0969">Cilium</keyword>
<dbReference type="InParanoid" id="A0A139WC78"/>
<dbReference type="InterPro" id="IPR036322">
    <property type="entry name" value="WD40_repeat_dom_sf"/>
</dbReference>
<feature type="repeat" description="WD" evidence="12">
    <location>
        <begin position="1151"/>
        <end position="1183"/>
    </location>
</feature>
<evidence type="ECO:0000256" key="7">
    <source>
        <dbReference type="ARBA" id="ARBA00023212"/>
    </source>
</evidence>
<name>A0A139WC78_TRICA</name>
<protein>
    <recommendedName>
        <fullName evidence="10">Dynein axonemal intermediate chain 4</fullName>
    </recommendedName>
    <alternativeName>
        <fullName evidence="11">WD repeat-containing protein 78</fullName>
    </alternativeName>
</protein>
<dbReference type="InterPro" id="IPR015943">
    <property type="entry name" value="WD40/YVTN_repeat-like_dom_sf"/>
</dbReference>
<dbReference type="eggNOG" id="KOG1587">
    <property type="taxonomic scope" value="Eukaryota"/>
</dbReference>
<evidence type="ECO:0000313" key="13">
    <source>
        <dbReference type="EMBL" id="KYB25578.1"/>
    </source>
</evidence>
<dbReference type="GO" id="GO:0045503">
    <property type="term" value="F:dynein light chain binding"/>
    <property type="evidence" value="ECO:0000318"/>
    <property type="project" value="GO_Central"/>
</dbReference>
<dbReference type="Pfam" id="PF00400">
    <property type="entry name" value="WD40"/>
    <property type="match status" value="1"/>
</dbReference>
<gene>
    <name evidence="13" type="primary">AUGUSTUS-3.0.2_34331</name>
    <name evidence="13" type="ORF">TcasGA2_TC034331</name>
</gene>
<organism evidence="13 14">
    <name type="scientific">Tribolium castaneum</name>
    <name type="common">Red flour beetle</name>
    <dbReference type="NCBI Taxonomy" id="7070"/>
    <lineage>
        <taxon>Eukaryota</taxon>
        <taxon>Metazoa</taxon>
        <taxon>Ecdysozoa</taxon>
        <taxon>Arthropoda</taxon>
        <taxon>Hexapoda</taxon>
        <taxon>Insecta</taxon>
        <taxon>Pterygota</taxon>
        <taxon>Neoptera</taxon>
        <taxon>Endopterygota</taxon>
        <taxon>Coleoptera</taxon>
        <taxon>Polyphaga</taxon>
        <taxon>Cucujiformia</taxon>
        <taxon>Tenebrionidae</taxon>
        <taxon>Tenebrionidae incertae sedis</taxon>
        <taxon>Tribolium</taxon>
    </lineage>
</organism>
<evidence type="ECO:0000256" key="5">
    <source>
        <dbReference type="ARBA" id="ARBA00022846"/>
    </source>
</evidence>
<evidence type="ECO:0000256" key="1">
    <source>
        <dbReference type="ARBA" id="ARBA00004611"/>
    </source>
</evidence>
<reference evidence="13 14" key="2">
    <citation type="journal article" date="2010" name="Nucleic Acids Res.">
        <title>BeetleBase in 2010: revisions to provide comprehensive genomic information for Tribolium castaneum.</title>
        <authorList>
            <person name="Kim H.S."/>
            <person name="Murphy T."/>
            <person name="Xia J."/>
            <person name="Caragea D."/>
            <person name="Park Y."/>
            <person name="Beeman R.W."/>
            <person name="Lorenzen M.D."/>
            <person name="Butcher S."/>
            <person name="Manak J.R."/>
            <person name="Brown S.J."/>
        </authorList>
    </citation>
    <scope>GENOME REANNOTATION</scope>
    <source>
        <strain evidence="13 14">Georgia GA2</strain>
    </source>
</reference>
<dbReference type="GO" id="GO:0045504">
    <property type="term" value="F:dynein heavy chain binding"/>
    <property type="evidence" value="ECO:0000318"/>
    <property type="project" value="GO_Central"/>
</dbReference>
<dbReference type="Proteomes" id="UP000007266">
    <property type="component" value="Linkage group 9"/>
</dbReference>
<dbReference type="STRING" id="7070.A0A139WC78"/>
<dbReference type="EMBL" id="KQ971371">
    <property type="protein sequence ID" value="KYB25578.1"/>
    <property type="molecule type" value="Genomic_DNA"/>
</dbReference>
<evidence type="ECO:0000256" key="6">
    <source>
        <dbReference type="ARBA" id="ARBA00023069"/>
    </source>
</evidence>
<evidence type="ECO:0000256" key="4">
    <source>
        <dbReference type="ARBA" id="ARBA00022737"/>
    </source>
</evidence>
<evidence type="ECO:0000256" key="8">
    <source>
        <dbReference type="ARBA" id="ARBA00023273"/>
    </source>
</evidence>
<dbReference type="PANTHER" id="PTHR12442:SF12">
    <property type="entry name" value="DYNEIN AXONEMAL INTERMEDIATE CHAIN 4"/>
    <property type="match status" value="1"/>
</dbReference>
<dbReference type="SMART" id="SM00320">
    <property type="entry name" value="WD40"/>
    <property type="match status" value="8"/>
</dbReference>
<keyword evidence="14" id="KW-1185">Reference proteome</keyword>
<dbReference type="FunFam" id="2.130.10.10:FF:003602">
    <property type="entry name" value="AGAP006036-PA"/>
    <property type="match status" value="1"/>
</dbReference>
<dbReference type="GO" id="GO:0005858">
    <property type="term" value="C:axonemal dynein complex"/>
    <property type="evidence" value="ECO:0000318"/>
    <property type="project" value="GO_Central"/>
</dbReference>
<dbReference type="SUPFAM" id="SSF50978">
    <property type="entry name" value="WD40 repeat-like"/>
    <property type="match status" value="2"/>
</dbReference>
<reference evidence="13 14" key="1">
    <citation type="journal article" date="2008" name="Nature">
        <title>The genome of the model beetle and pest Tribolium castaneum.</title>
        <authorList>
            <consortium name="Tribolium Genome Sequencing Consortium"/>
            <person name="Richards S."/>
            <person name="Gibbs R.A."/>
            <person name="Weinstock G.M."/>
            <person name="Brown S.J."/>
            <person name="Denell R."/>
            <person name="Beeman R.W."/>
            <person name="Gibbs R."/>
            <person name="Beeman R.W."/>
            <person name="Brown S.J."/>
            <person name="Bucher G."/>
            <person name="Friedrich M."/>
            <person name="Grimmelikhuijzen C.J."/>
            <person name="Klingler M."/>
            <person name="Lorenzen M."/>
            <person name="Richards S."/>
            <person name="Roth S."/>
            <person name="Schroder R."/>
            <person name="Tautz D."/>
            <person name="Zdobnov E.M."/>
            <person name="Muzny D."/>
            <person name="Gibbs R.A."/>
            <person name="Weinstock G.M."/>
            <person name="Attaway T."/>
            <person name="Bell S."/>
            <person name="Buhay C.J."/>
            <person name="Chandrabose M.N."/>
            <person name="Chavez D."/>
            <person name="Clerk-Blankenburg K.P."/>
            <person name="Cree A."/>
            <person name="Dao M."/>
            <person name="Davis C."/>
            <person name="Chacko J."/>
            <person name="Dinh H."/>
            <person name="Dugan-Rocha S."/>
            <person name="Fowler G."/>
            <person name="Garner T.T."/>
            <person name="Garnes J."/>
            <person name="Gnirke A."/>
            <person name="Hawes A."/>
            <person name="Hernandez J."/>
            <person name="Hines S."/>
            <person name="Holder M."/>
            <person name="Hume J."/>
            <person name="Jhangiani S.N."/>
            <person name="Joshi V."/>
            <person name="Khan Z.M."/>
            <person name="Jackson L."/>
            <person name="Kovar C."/>
            <person name="Kowis A."/>
            <person name="Lee S."/>
            <person name="Lewis L.R."/>
            <person name="Margolis J."/>
            <person name="Morgan M."/>
            <person name="Nazareth L.V."/>
            <person name="Nguyen N."/>
            <person name="Okwuonu G."/>
            <person name="Parker D."/>
            <person name="Richards S."/>
            <person name="Ruiz S.J."/>
            <person name="Santibanez J."/>
            <person name="Savard J."/>
            <person name="Scherer S.E."/>
            <person name="Schneider B."/>
            <person name="Sodergren E."/>
            <person name="Tautz D."/>
            <person name="Vattahil S."/>
            <person name="Villasana D."/>
            <person name="White C.S."/>
            <person name="Wright R."/>
            <person name="Park Y."/>
            <person name="Beeman R.W."/>
            <person name="Lord J."/>
            <person name="Oppert B."/>
            <person name="Lorenzen M."/>
            <person name="Brown S."/>
            <person name="Wang L."/>
            <person name="Savard J."/>
            <person name="Tautz D."/>
            <person name="Richards S."/>
            <person name="Weinstock G."/>
            <person name="Gibbs R.A."/>
            <person name="Liu Y."/>
            <person name="Worley K."/>
            <person name="Weinstock G."/>
            <person name="Elsik C.G."/>
            <person name="Reese J.T."/>
            <person name="Elhaik E."/>
            <person name="Landan G."/>
            <person name="Graur D."/>
            <person name="Arensburger P."/>
            <person name="Atkinson P."/>
            <person name="Beeman R.W."/>
            <person name="Beidler J."/>
            <person name="Brown S.J."/>
            <person name="Demuth J.P."/>
            <person name="Drury D.W."/>
            <person name="Du Y.Z."/>
            <person name="Fujiwara H."/>
            <person name="Lorenzen M."/>
            <person name="Maselli V."/>
            <person name="Osanai M."/>
            <person name="Park Y."/>
            <person name="Robertson H.M."/>
            <person name="Tu Z."/>
            <person name="Wang J.J."/>
            <person name="Wang S."/>
            <person name="Richards S."/>
            <person name="Song H."/>
            <person name="Zhang L."/>
            <person name="Sodergren E."/>
            <person name="Werner D."/>
            <person name="Stanke M."/>
            <person name="Morgenstern B."/>
            <person name="Solovyev V."/>
            <person name="Kosarev P."/>
            <person name="Brown G."/>
            <person name="Chen H.C."/>
            <person name="Ermolaeva O."/>
            <person name="Hlavina W."/>
            <person name="Kapustin Y."/>
            <person name="Kiryutin B."/>
            <person name="Kitts P."/>
            <person name="Maglott D."/>
            <person name="Pruitt K."/>
            <person name="Sapojnikov V."/>
            <person name="Souvorov A."/>
            <person name="Mackey A.J."/>
            <person name="Waterhouse R.M."/>
            <person name="Wyder S."/>
            <person name="Zdobnov E.M."/>
            <person name="Zdobnov E.M."/>
            <person name="Wyder S."/>
            <person name="Kriventseva E.V."/>
            <person name="Kadowaki T."/>
            <person name="Bork P."/>
            <person name="Aranda M."/>
            <person name="Bao R."/>
            <person name="Beermann A."/>
            <person name="Berns N."/>
            <person name="Bolognesi R."/>
            <person name="Bonneton F."/>
            <person name="Bopp D."/>
            <person name="Brown S.J."/>
            <person name="Bucher G."/>
            <person name="Butts T."/>
            <person name="Chaumot A."/>
            <person name="Denell R.E."/>
            <person name="Ferrier D.E."/>
            <person name="Friedrich M."/>
            <person name="Gordon C.M."/>
            <person name="Jindra M."/>
            <person name="Klingler M."/>
            <person name="Lan Q."/>
            <person name="Lattorff H.M."/>
            <person name="Laudet V."/>
            <person name="von Levetsow C."/>
            <person name="Liu Z."/>
            <person name="Lutz R."/>
            <person name="Lynch J.A."/>
            <person name="da Fonseca R.N."/>
            <person name="Posnien N."/>
            <person name="Reuter R."/>
            <person name="Roth S."/>
            <person name="Savard J."/>
            <person name="Schinko J.B."/>
            <person name="Schmitt C."/>
            <person name="Schoppmeier M."/>
            <person name="Schroder R."/>
            <person name="Shippy T.D."/>
            <person name="Simonnet F."/>
            <person name="Marques-Souza H."/>
            <person name="Tautz D."/>
            <person name="Tomoyasu Y."/>
            <person name="Trauner J."/>
            <person name="Van der Zee M."/>
            <person name="Vervoort M."/>
            <person name="Wittkopp N."/>
            <person name="Wimmer E.A."/>
            <person name="Yang X."/>
            <person name="Jones A.K."/>
            <person name="Sattelle D.B."/>
            <person name="Ebert P.R."/>
            <person name="Nelson D."/>
            <person name="Scott J.G."/>
            <person name="Beeman R.W."/>
            <person name="Muthukrishnan S."/>
            <person name="Kramer K.J."/>
            <person name="Arakane Y."/>
            <person name="Beeman R.W."/>
            <person name="Zhu Q."/>
            <person name="Hogenkamp D."/>
            <person name="Dixit R."/>
            <person name="Oppert B."/>
            <person name="Jiang H."/>
            <person name="Zou Z."/>
            <person name="Marshall J."/>
            <person name="Elpidina E."/>
            <person name="Vinokurov K."/>
            <person name="Oppert C."/>
            <person name="Zou Z."/>
            <person name="Evans J."/>
            <person name="Lu Z."/>
            <person name="Zhao P."/>
            <person name="Sumathipala N."/>
            <person name="Altincicek B."/>
            <person name="Vilcinskas A."/>
            <person name="Williams M."/>
            <person name="Hultmark D."/>
            <person name="Hetru C."/>
            <person name="Jiang H."/>
            <person name="Grimmelikhuijzen C.J."/>
            <person name="Hauser F."/>
            <person name="Cazzamali G."/>
            <person name="Williamson M."/>
            <person name="Park Y."/>
            <person name="Li B."/>
            <person name="Tanaka Y."/>
            <person name="Predel R."/>
            <person name="Neupert S."/>
            <person name="Schachtner J."/>
            <person name="Verleyen P."/>
            <person name="Raible F."/>
            <person name="Bork P."/>
            <person name="Friedrich M."/>
            <person name="Walden K.K."/>
            <person name="Robertson H.M."/>
            <person name="Angeli S."/>
            <person name="Foret S."/>
            <person name="Bucher G."/>
            <person name="Schuetz S."/>
            <person name="Maleszka R."/>
            <person name="Wimmer E.A."/>
            <person name="Beeman R.W."/>
            <person name="Lorenzen M."/>
            <person name="Tomoyasu Y."/>
            <person name="Miller S.C."/>
            <person name="Grossmann D."/>
            <person name="Bucher G."/>
        </authorList>
    </citation>
    <scope>NUCLEOTIDE SEQUENCE [LARGE SCALE GENOMIC DNA]</scope>
    <source>
        <strain evidence="13 14">Georgia GA2</strain>
    </source>
</reference>
<dbReference type="GO" id="GO:0120293">
    <property type="term" value="C:dynein axonemal particle"/>
    <property type="evidence" value="ECO:0007669"/>
    <property type="project" value="UniProtKB-SubCell"/>
</dbReference>
<evidence type="ECO:0000256" key="12">
    <source>
        <dbReference type="PROSITE-ProRule" id="PRU00221"/>
    </source>
</evidence>
<accession>A0A139WC78</accession>
<keyword evidence="4" id="KW-0677">Repeat</keyword>
<dbReference type="GO" id="GO:0003341">
    <property type="term" value="P:cilium movement"/>
    <property type="evidence" value="ECO:0000318"/>
    <property type="project" value="GO_Central"/>
</dbReference>
<dbReference type="InterPro" id="IPR001680">
    <property type="entry name" value="WD40_rpt"/>
</dbReference>
<proteinExistence type="predicted"/>
<evidence type="ECO:0000256" key="9">
    <source>
        <dbReference type="ARBA" id="ARBA00024190"/>
    </source>
</evidence>
<dbReference type="Gene3D" id="2.130.10.10">
    <property type="entry name" value="YVTN repeat-like/Quinoprotein amine dehydrogenase"/>
    <property type="match status" value="3"/>
</dbReference>
<keyword evidence="7" id="KW-0206">Cytoskeleton</keyword>
<evidence type="ECO:0000256" key="10">
    <source>
        <dbReference type="ARBA" id="ARBA00040002"/>
    </source>
</evidence>
<dbReference type="PROSITE" id="PS50082">
    <property type="entry name" value="WD_REPEATS_2"/>
    <property type="match status" value="1"/>
</dbReference>
<keyword evidence="3 12" id="KW-0853">WD repeat</keyword>
<keyword evidence="2" id="KW-0963">Cytoplasm</keyword>
<evidence type="ECO:0000256" key="3">
    <source>
        <dbReference type="ARBA" id="ARBA00022574"/>
    </source>
</evidence>
<evidence type="ECO:0000256" key="11">
    <source>
        <dbReference type="ARBA" id="ARBA00041557"/>
    </source>
</evidence>
<dbReference type="InterPro" id="IPR050687">
    <property type="entry name" value="Dynein_IC"/>
</dbReference>
<evidence type="ECO:0000313" key="14">
    <source>
        <dbReference type="Proteomes" id="UP000007266"/>
    </source>
</evidence>
<keyword evidence="5" id="KW-0282">Flagellum</keyword>
<evidence type="ECO:0000256" key="2">
    <source>
        <dbReference type="ARBA" id="ARBA00022490"/>
    </source>
</evidence>
<sequence>MLRKIPKHVTIVLNETETLFLLELPSSVVPRDTDEGEAAEMDNRLYEYLTKGKGRNRKVATTGVQTRPVLMKTRNTEPVQYKFRDNSTFASNWEMYDTYNASFVESVELEETNDHELIAEVSLDELRKSRETKELEKLSVNKNYFDAVLVIERLLANNCYNNEQKKFKGLVDEAEEIRYDYKLDLLWTFANEDTKNRCVTGISFNSFTEDMVAVGYGKYYFIDRRKTGVVMVWNIKNPKQPEREYYFRHPVTSLAFSTKDPNYLAVGFYNGELLVIDVSKRDFEMVGEDSSTSFKPAWNMVWLEQNQKEFLLVCFGDGRVCKYLVTQAKLECVQIMRTDKIEGKLKGLPALRLFEGNQVSSSRYAGALCLSVHKPDPAFYLVGTEEGVIHKCAASYCTHHVDMFKAHEGPIHTIKFSPFVEKVFATCGDDFQKCLWIEGISEPLIVSRFCMEPVLDVDWSPSHSTIIASLRGMDIFLWDLQRKIYLPQSQTKSPTNSRNTVCKFSACGKCLVVGDIDGNVHTFAVSGLPIPAFFQQNLFFQSIKNILQTNTDLIGKLENWQIDNPCQNLMASSPRTGRSVTKSSVSYDPGYQSSLRKLRGKDRESLRPKTILTAPKYQVIPVIFDGVDVTPISLNPYVFEGGRERQISIMDNLTKDSFMLHHHSLSRVESQKFQTNILLQKQEGETATFTHRSMVTSAYFGDEILLPDVSLRSKSEFSQQEIVYDEESVEGKPELPIPEHVSLVLVETETMFLLDLPSSTVSKTSEGANDVEEDNKLYEFLTKGKGRNRKVIAVGIQTVPILKKARDTETKKMRFRNNSTYVSAWEMYDTFQELEEEAHEEFEDKLSDEEMGTLVEEEHRLNDAASLESYRMSAEDKQLNKIVRSKAFHDALIVIERILGNNCYNAQQKRYKGLSEPDVFRENIEYKYRLELLWTYANDETDSRCVTGVAFNSFNEDLVAVAYGKYFYTDRSATGMVMIWNIKNPQQPERQYDFETAVTSLAFSKVNPNLLAVGFYNGDLKILDVSKREISAIREDDTFFEPVWSILWFQQGGDEDLMVSFGDGRVCRYQITTARDLKRTQIMITAAAEGKLKGIKYLKKCEGKNISISGYDQARCLAMHPCDPFTYFVGTSEGVVHRCSTNYYNEHMDLFKAHDGAIHTIRFSPFANKLYYTCGDDFRARLWVDGISECLVTSEPSMLPVLDVDWSPEHPTVIATIRGPDILIWDLQRKMHQSQSISKTPHNIFNTVCRFTPNGRSLMVGDMKGNVHVYCLEDMPIPPFFPENLISQSLKKLLVTRPDLMKKLRKLGSLKFDDRQFSKYFN</sequence>
<keyword evidence="8" id="KW-0966">Cell projection</keyword>